<evidence type="ECO:0000313" key="3">
    <source>
        <dbReference type="Proteomes" id="UP000633365"/>
    </source>
</evidence>
<gene>
    <name evidence="2" type="ORF">JKK62_04105</name>
</gene>
<keyword evidence="3" id="KW-1185">Reference proteome</keyword>
<sequence>MAELKHYWLKTAKSFVLAADDFIVAVAETAKAGRDRVIEWAESENININTEGTEIPTEDATEAPVDEAAADEAPVEKTAAEPVAEEAEAPAEEAHKKA</sequence>
<dbReference type="AlphaFoldDB" id="A0A934WPF4"/>
<feature type="compositionally biased region" description="Acidic residues" evidence="1">
    <location>
        <begin position="56"/>
        <end position="70"/>
    </location>
</feature>
<proteinExistence type="predicted"/>
<organism evidence="2 3">
    <name type="scientific">Ruminococcus difficilis</name>
    <dbReference type="NCBI Taxonomy" id="2763069"/>
    <lineage>
        <taxon>Bacteria</taxon>
        <taxon>Bacillati</taxon>
        <taxon>Bacillota</taxon>
        <taxon>Clostridia</taxon>
        <taxon>Eubacteriales</taxon>
        <taxon>Oscillospiraceae</taxon>
        <taxon>Ruminococcus</taxon>
    </lineage>
</organism>
<comment type="caution">
    <text evidence="2">The sequence shown here is derived from an EMBL/GenBank/DDBJ whole genome shotgun (WGS) entry which is preliminary data.</text>
</comment>
<name>A0A934WPF4_9FIRM</name>
<dbReference type="EMBL" id="JAEQMG010000041">
    <property type="protein sequence ID" value="MBK6087846.1"/>
    <property type="molecule type" value="Genomic_DNA"/>
</dbReference>
<accession>A0A934WPF4</accession>
<protein>
    <submittedName>
        <fullName evidence="2">Uncharacterized protein</fullName>
    </submittedName>
</protein>
<feature type="region of interest" description="Disordered" evidence="1">
    <location>
        <begin position="47"/>
        <end position="98"/>
    </location>
</feature>
<evidence type="ECO:0000256" key="1">
    <source>
        <dbReference type="SAM" id="MobiDB-lite"/>
    </source>
</evidence>
<reference evidence="2" key="1">
    <citation type="submission" date="2021-01" db="EMBL/GenBank/DDBJ databases">
        <title>Genome public.</title>
        <authorList>
            <person name="Liu C."/>
            <person name="Sun Q."/>
        </authorList>
    </citation>
    <scope>NUCLEOTIDE SEQUENCE</scope>
    <source>
        <strain evidence="2">M6</strain>
    </source>
</reference>
<dbReference type="Proteomes" id="UP000633365">
    <property type="component" value="Unassembled WGS sequence"/>
</dbReference>
<dbReference type="RefSeq" id="WP_186833382.1">
    <property type="nucleotide sequence ID" value="NZ_JAEQMG010000041.1"/>
</dbReference>
<evidence type="ECO:0000313" key="2">
    <source>
        <dbReference type="EMBL" id="MBK6087846.1"/>
    </source>
</evidence>